<proteinExistence type="predicted"/>
<evidence type="ECO:0000313" key="1">
    <source>
        <dbReference type="EMBL" id="RTX73257.1"/>
    </source>
</evidence>
<comment type="caution">
    <text evidence="1">The sequence shown here is derived from an EMBL/GenBank/DDBJ whole genome shotgun (WGS) entry which is preliminary data.</text>
</comment>
<protein>
    <submittedName>
        <fullName evidence="1">Uncharacterized protein</fullName>
    </submittedName>
</protein>
<sequence>MITTKCSLKVFNFRHVHKPGTLKLDKQSKKLIFKEDGIGTEFSYTLDIVNIKEKEFKKGILKEHIKIFYDNEWYNFTNFTDENYRIINKELDLLLA</sequence>
<dbReference type="EMBL" id="RXWV01000030">
    <property type="protein sequence ID" value="RTX73257.1"/>
    <property type="molecule type" value="Genomic_DNA"/>
</dbReference>
<evidence type="ECO:0000313" key="2">
    <source>
        <dbReference type="Proteomes" id="UP000274792"/>
    </source>
</evidence>
<reference evidence="1 2" key="1">
    <citation type="submission" date="2018-10" db="EMBL/GenBank/DDBJ databases">
        <title>A collection Staphylococci species genome sequencing.</title>
        <authorList>
            <person name="Cole K."/>
        </authorList>
    </citation>
    <scope>NUCLEOTIDE SEQUENCE [LARGE SCALE GENOMIC DNA]</scope>
    <source>
        <strain evidence="2">NCTC 12218</strain>
    </source>
</reference>
<accession>A0AAJ4VIA3</accession>
<dbReference type="RefSeq" id="WP_037590268.1">
    <property type="nucleotide sequence ID" value="NZ_RXWV01000030.1"/>
</dbReference>
<organism evidence="1 2">
    <name type="scientific">Mammaliicoccus sciuri</name>
    <name type="common">Staphylococcus sciuri</name>
    <dbReference type="NCBI Taxonomy" id="1296"/>
    <lineage>
        <taxon>Bacteria</taxon>
        <taxon>Bacillati</taxon>
        <taxon>Bacillota</taxon>
        <taxon>Bacilli</taxon>
        <taxon>Bacillales</taxon>
        <taxon>Staphylococcaceae</taxon>
        <taxon>Mammaliicoccus</taxon>
    </lineage>
</organism>
<name>A0AAJ4VIA3_MAMSC</name>
<dbReference type="AlphaFoldDB" id="A0AAJ4VIA3"/>
<dbReference type="Proteomes" id="UP000274792">
    <property type="component" value="Unassembled WGS sequence"/>
</dbReference>
<gene>
    <name evidence="1" type="ORF">CD117_06300</name>
</gene>